<evidence type="ECO:0008006" key="4">
    <source>
        <dbReference type="Google" id="ProtNLM"/>
    </source>
</evidence>
<reference evidence="2 3" key="1">
    <citation type="submission" date="2017-02" db="EMBL/GenBank/DDBJ databases">
        <authorList>
            <person name="Peterson S.W."/>
        </authorList>
    </citation>
    <scope>NUCLEOTIDE SEQUENCE [LARGE SCALE GENOMIC DNA]</scope>
    <source>
        <strain evidence="2 3">P15</strain>
    </source>
</reference>
<name>A0A1T5K1D8_9GAMM</name>
<evidence type="ECO:0000256" key="1">
    <source>
        <dbReference type="SAM" id="MobiDB-lite"/>
    </source>
</evidence>
<keyword evidence="3" id="KW-1185">Reference proteome</keyword>
<gene>
    <name evidence="2" type="ORF">SAMN06296058_1266</name>
</gene>
<feature type="region of interest" description="Disordered" evidence="1">
    <location>
        <begin position="144"/>
        <end position="174"/>
    </location>
</feature>
<sequence length="259" mass="28579">MSLASSALARFPLQPVATCHRYPSDFPSARASRRLRSGFEIKERRSMGSEFSHELNPYVKPLAKQARLAAGYAGCMDASTSRTANFRDLVDKSTSQGRTKKQVAIEFDISPSFLSQLYGGKKIGDDVARKLEMVLRLPRGWMDLPPEHRHQGDSTHSIHGASPPQRETSQNERLSSKILASSVKVVRLACQALEIPFDPESTEDAAIVLLAYDYLSSRSETEVTADNVVSFTGHIRRVLQERGMDGNAQGSRSARTGAR</sequence>
<dbReference type="STRING" id="428993.SAMN06296058_1266"/>
<organism evidence="2 3">
    <name type="scientific">Pseudoxanthomonas indica</name>
    <dbReference type="NCBI Taxonomy" id="428993"/>
    <lineage>
        <taxon>Bacteria</taxon>
        <taxon>Pseudomonadati</taxon>
        <taxon>Pseudomonadota</taxon>
        <taxon>Gammaproteobacteria</taxon>
        <taxon>Lysobacterales</taxon>
        <taxon>Lysobacteraceae</taxon>
        <taxon>Pseudoxanthomonas</taxon>
    </lineage>
</organism>
<accession>A0A1T5K1D8</accession>
<proteinExistence type="predicted"/>
<dbReference type="AlphaFoldDB" id="A0A1T5K1D8"/>
<protein>
    <recommendedName>
        <fullName evidence="4">Helix-turn-helix</fullName>
    </recommendedName>
</protein>
<dbReference type="EMBL" id="FUZV01000001">
    <property type="protein sequence ID" value="SKC57414.1"/>
    <property type="molecule type" value="Genomic_DNA"/>
</dbReference>
<dbReference type="Proteomes" id="UP000190341">
    <property type="component" value="Unassembled WGS sequence"/>
</dbReference>
<evidence type="ECO:0000313" key="2">
    <source>
        <dbReference type="EMBL" id="SKC57414.1"/>
    </source>
</evidence>
<evidence type="ECO:0000313" key="3">
    <source>
        <dbReference type="Proteomes" id="UP000190341"/>
    </source>
</evidence>